<sequence>MGVRPPFFVQPPNLEQKVQKDQNCKALSEVKMFGLVVDDLKFVASQFRRLHGKHMRYIFRFYSQQWMYWAARVIQVAWGHKYNYGKNESLRVRMLERIWLIMLQKPTEPDFTVEDK</sequence>
<evidence type="ECO:0000256" key="1">
    <source>
        <dbReference type="ARBA" id="ARBA00023303"/>
    </source>
</evidence>
<protein>
    <submittedName>
        <fullName evidence="2">Cyclic nucleotide-gated ion channel 9</fullName>
    </submittedName>
</protein>
<dbReference type="PANTHER" id="PTHR45651:SF5">
    <property type="entry name" value="CYCLIC NUCLEOTIDE-GATED ION CHANNEL 1"/>
    <property type="match status" value="1"/>
</dbReference>
<evidence type="ECO:0000313" key="3">
    <source>
        <dbReference type="Proteomes" id="UP001604336"/>
    </source>
</evidence>
<keyword evidence="1" id="KW-0406">Ion transport</keyword>
<accession>A0ABD1SA44</accession>
<dbReference type="EMBL" id="JBFOLK010000007">
    <property type="protein sequence ID" value="KAL2497263.1"/>
    <property type="molecule type" value="Genomic_DNA"/>
</dbReference>
<name>A0ABD1SA44_9LAMI</name>
<keyword evidence="1" id="KW-0407">Ion channel</keyword>
<dbReference type="PANTHER" id="PTHR45651">
    <property type="entry name" value="CYCLIC NUCLEOTIDE-GATED ION CHANNEL 15-RELATED-RELATED"/>
    <property type="match status" value="1"/>
</dbReference>
<gene>
    <name evidence="2" type="ORF">Adt_22813</name>
</gene>
<comment type="caution">
    <text evidence="2">The sequence shown here is derived from an EMBL/GenBank/DDBJ whole genome shotgun (WGS) entry which is preliminary data.</text>
</comment>
<keyword evidence="1" id="KW-0813">Transport</keyword>
<proteinExistence type="predicted"/>
<organism evidence="2 3">
    <name type="scientific">Abeliophyllum distichum</name>
    <dbReference type="NCBI Taxonomy" id="126358"/>
    <lineage>
        <taxon>Eukaryota</taxon>
        <taxon>Viridiplantae</taxon>
        <taxon>Streptophyta</taxon>
        <taxon>Embryophyta</taxon>
        <taxon>Tracheophyta</taxon>
        <taxon>Spermatophyta</taxon>
        <taxon>Magnoliopsida</taxon>
        <taxon>eudicotyledons</taxon>
        <taxon>Gunneridae</taxon>
        <taxon>Pentapetalae</taxon>
        <taxon>asterids</taxon>
        <taxon>lamiids</taxon>
        <taxon>Lamiales</taxon>
        <taxon>Oleaceae</taxon>
        <taxon>Forsythieae</taxon>
        <taxon>Abeliophyllum</taxon>
    </lineage>
</organism>
<dbReference type="GO" id="GO:0016020">
    <property type="term" value="C:membrane"/>
    <property type="evidence" value="ECO:0007669"/>
    <property type="project" value="UniProtKB-SubCell"/>
</dbReference>
<dbReference type="Proteomes" id="UP001604336">
    <property type="component" value="Unassembled WGS sequence"/>
</dbReference>
<reference evidence="3" key="1">
    <citation type="submission" date="2024-07" db="EMBL/GenBank/DDBJ databases">
        <title>Two chromosome-level genome assemblies of Korean endemic species Abeliophyllum distichum and Forsythia ovata (Oleaceae).</title>
        <authorList>
            <person name="Jang H."/>
        </authorList>
    </citation>
    <scope>NUCLEOTIDE SEQUENCE [LARGE SCALE GENOMIC DNA]</scope>
</reference>
<dbReference type="GO" id="GO:0034220">
    <property type="term" value="P:monoatomic ion transmembrane transport"/>
    <property type="evidence" value="ECO:0007669"/>
    <property type="project" value="UniProtKB-KW"/>
</dbReference>
<keyword evidence="3" id="KW-1185">Reference proteome</keyword>
<dbReference type="AlphaFoldDB" id="A0ABD1SA44"/>
<evidence type="ECO:0000313" key="2">
    <source>
        <dbReference type="EMBL" id="KAL2497263.1"/>
    </source>
</evidence>